<dbReference type="InterPro" id="IPR001783">
    <property type="entry name" value="Lumazine-bd"/>
</dbReference>
<keyword evidence="9" id="KW-0677">Repeat</keyword>
<reference evidence="13 14" key="1">
    <citation type="submission" date="2019-12" db="EMBL/GenBank/DDBJ databases">
        <authorList>
            <person name="Wolfe R."/>
            <person name="Danczak R."/>
            <person name="Wilkins M."/>
        </authorList>
    </citation>
    <scope>NUCLEOTIDE SEQUENCE [LARGE SCALE GENOMIC DNA]</scope>
    <source>
        <strain evidence="13">X2_MaxBin.013</strain>
    </source>
</reference>
<evidence type="ECO:0000256" key="4">
    <source>
        <dbReference type="ARBA" id="ARBA00011233"/>
    </source>
</evidence>
<evidence type="ECO:0000256" key="5">
    <source>
        <dbReference type="ARBA" id="ARBA00012827"/>
    </source>
</evidence>
<comment type="catalytic activity">
    <reaction evidence="1">
        <text>2 6,7-dimethyl-8-(1-D-ribityl)lumazine + H(+) = 5-amino-6-(D-ribitylamino)uracil + riboflavin</text>
        <dbReference type="Rhea" id="RHEA:20772"/>
        <dbReference type="ChEBI" id="CHEBI:15378"/>
        <dbReference type="ChEBI" id="CHEBI:15934"/>
        <dbReference type="ChEBI" id="CHEBI:57986"/>
        <dbReference type="ChEBI" id="CHEBI:58201"/>
        <dbReference type="EC" id="2.5.1.9"/>
    </reaction>
</comment>
<comment type="subunit">
    <text evidence="4">Homotrimer.</text>
</comment>
<evidence type="ECO:0000256" key="1">
    <source>
        <dbReference type="ARBA" id="ARBA00000968"/>
    </source>
</evidence>
<dbReference type="GO" id="GO:0009231">
    <property type="term" value="P:riboflavin biosynthetic process"/>
    <property type="evidence" value="ECO:0007669"/>
    <property type="project" value="UniProtKB-KW"/>
</dbReference>
<dbReference type="EMBL" id="WPAF01000024">
    <property type="protein sequence ID" value="KAF0133523.1"/>
    <property type="molecule type" value="Genomic_DNA"/>
</dbReference>
<dbReference type="Pfam" id="PF00677">
    <property type="entry name" value="Lum_binding"/>
    <property type="match status" value="2"/>
</dbReference>
<dbReference type="SUPFAM" id="SSF63380">
    <property type="entry name" value="Riboflavin synthase domain-like"/>
    <property type="match status" value="2"/>
</dbReference>
<protein>
    <recommendedName>
        <fullName evidence="6 10">Riboflavin synthase</fullName>
        <ecNumber evidence="5 10">2.5.1.9</ecNumber>
    </recommendedName>
</protein>
<feature type="domain" description="Lumazine-binding" evidence="12">
    <location>
        <begin position="97"/>
        <end position="193"/>
    </location>
</feature>
<dbReference type="NCBIfam" id="NF006767">
    <property type="entry name" value="PRK09289.1"/>
    <property type="match status" value="1"/>
</dbReference>
<dbReference type="NCBIfam" id="NF009566">
    <property type="entry name" value="PRK13020.1"/>
    <property type="match status" value="1"/>
</dbReference>
<evidence type="ECO:0000313" key="14">
    <source>
        <dbReference type="Proteomes" id="UP000488506"/>
    </source>
</evidence>
<dbReference type="FunFam" id="2.40.30.20:FF:000004">
    <property type="entry name" value="Riboflavin synthase, alpha subunit"/>
    <property type="match status" value="1"/>
</dbReference>
<dbReference type="PANTHER" id="PTHR21098:SF12">
    <property type="entry name" value="RIBOFLAVIN SYNTHASE"/>
    <property type="match status" value="1"/>
</dbReference>
<dbReference type="InterPro" id="IPR026017">
    <property type="entry name" value="Lumazine-bd_dom"/>
</dbReference>
<evidence type="ECO:0000259" key="12">
    <source>
        <dbReference type="PROSITE" id="PS51177"/>
    </source>
</evidence>
<feature type="repeat" description="Lumazine-binding" evidence="11">
    <location>
        <begin position="1"/>
        <end position="96"/>
    </location>
</feature>
<evidence type="ECO:0000256" key="6">
    <source>
        <dbReference type="ARBA" id="ARBA00013950"/>
    </source>
</evidence>
<name>A0A833L075_UNCSA</name>
<sequence>MFTGIIEEIGIISSVVRNAKSLRLSVYAKKVLDDLKLGDSISVNGVCLTVSELGRNHFVVDVVEETLARSAFIKNRIGDKVNLERALLLTSRLGGHIMTGHIDCVAEIKGKIAKSSSFELILSIPKDYLKYIIQKGSIGVDGVSLTVVKLSADGAHAAIVPHTAQSTTLGQKNVGDKINVEVDVLPKYLESLFQLEPQSQSEKMMLTSGFMPLGVWEN</sequence>
<comment type="function">
    <text evidence="2">Catalyzes the dismutation of two molecules of 6,7-dimethyl-8-ribityllumazine, resulting in the formation of riboflavin and 5-amino-6-(D-ribitylamino)uracil.</text>
</comment>
<dbReference type="Gene3D" id="2.40.30.20">
    <property type="match status" value="2"/>
</dbReference>
<evidence type="ECO:0000313" key="13">
    <source>
        <dbReference type="EMBL" id="KAF0133523.1"/>
    </source>
</evidence>
<dbReference type="PROSITE" id="PS51177">
    <property type="entry name" value="LUMAZINE_BIND"/>
    <property type="match status" value="2"/>
</dbReference>
<dbReference type="EC" id="2.5.1.9" evidence="5 10"/>
<dbReference type="CDD" id="cd00402">
    <property type="entry name" value="Riboflavin_synthase_like"/>
    <property type="match status" value="1"/>
</dbReference>
<dbReference type="Proteomes" id="UP000488506">
    <property type="component" value="Unassembled WGS sequence"/>
</dbReference>
<proteinExistence type="predicted"/>
<evidence type="ECO:0000256" key="10">
    <source>
        <dbReference type="NCBIfam" id="TIGR00187"/>
    </source>
</evidence>
<keyword evidence="7" id="KW-0686">Riboflavin biosynthesis</keyword>
<dbReference type="GO" id="GO:0004746">
    <property type="term" value="F:riboflavin synthase activity"/>
    <property type="evidence" value="ECO:0007669"/>
    <property type="project" value="UniProtKB-UniRule"/>
</dbReference>
<organism evidence="13 14">
    <name type="scientific">Candidatus Saganbacteria bacterium</name>
    <dbReference type="NCBI Taxonomy" id="2575572"/>
    <lineage>
        <taxon>Bacteria</taxon>
        <taxon>Bacillati</taxon>
        <taxon>Saganbacteria</taxon>
    </lineage>
</organism>
<dbReference type="InterPro" id="IPR023366">
    <property type="entry name" value="ATP_synth_asu-like_sf"/>
</dbReference>
<comment type="caution">
    <text evidence="13">The sequence shown here is derived from an EMBL/GenBank/DDBJ whole genome shotgun (WGS) entry which is preliminary data.</text>
</comment>
<dbReference type="NCBIfam" id="TIGR00187">
    <property type="entry name" value="ribE"/>
    <property type="match status" value="1"/>
</dbReference>
<evidence type="ECO:0000256" key="2">
    <source>
        <dbReference type="ARBA" id="ARBA00002803"/>
    </source>
</evidence>
<evidence type="ECO:0000256" key="7">
    <source>
        <dbReference type="ARBA" id="ARBA00022619"/>
    </source>
</evidence>
<feature type="domain" description="Lumazine-binding" evidence="12">
    <location>
        <begin position="1"/>
        <end position="96"/>
    </location>
</feature>
<dbReference type="FunFam" id="2.40.30.20:FF:000003">
    <property type="entry name" value="Riboflavin synthase, alpha subunit"/>
    <property type="match status" value="1"/>
</dbReference>
<dbReference type="InterPro" id="IPR017938">
    <property type="entry name" value="Riboflavin_synthase-like_b-brl"/>
</dbReference>
<dbReference type="PANTHER" id="PTHR21098">
    <property type="entry name" value="RIBOFLAVIN SYNTHASE ALPHA CHAIN"/>
    <property type="match status" value="1"/>
</dbReference>
<evidence type="ECO:0000256" key="9">
    <source>
        <dbReference type="ARBA" id="ARBA00022737"/>
    </source>
</evidence>
<gene>
    <name evidence="13" type="ORF">FD145_1250</name>
</gene>
<evidence type="ECO:0000256" key="8">
    <source>
        <dbReference type="ARBA" id="ARBA00022679"/>
    </source>
</evidence>
<accession>A0A833L075</accession>
<dbReference type="AlphaFoldDB" id="A0A833L075"/>
<feature type="repeat" description="Lumazine-binding" evidence="11">
    <location>
        <begin position="97"/>
        <end position="193"/>
    </location>
</feature>
<comment type="pathway">
    <text evidence="3">Cofactor biosynthesis; riboflavin biosynthesis; riboflavin from 2-hydroxy-3-oxobutyl phosphate and 5-amino-6-(D-ribitylamino)uracil: step 2/2.</text>
</comment>
<evidence type="ECO:0000256" key="3">
    <source>
        <dbReference type="ARBA" id="ARBA00004887"/>
    </source>
</evidence>
<keyword evidence="8" id="KW-0808">Transferase</keyword>
<dbReference type="PIRSF" id="PIRSF000498">
    <property type="entry name" value="Riboflavin_syn_A"/>
    <property type="match status" value="1"/>
</dbReference>
<evidence type="ECO:0000256" key="11">
    <source>
        <dbReference type="PROSITE-ProRule" id="PRU00524"/>
    </source>
</evidence>